<reference evidence="3" key="1">
    <citation type="journal article" date="2019" name="Int. J. Syst. Evol. Microbiol.">
        <title>The Global Catalogue of Microorganisms (GCM) 10K type strain sequencing project: providing services to taxonomists for standard genome sequencing and annotation.</title>
        <authorList>
            <consortium name="The Broad Institute Genomics Platform"/>
            <consortium name="The Broad Institute Genome Sequencing Center for Infectious Disease"/>
            <person name="Wu L."/>
            <person name="Ma J."/>
        </authorList>
    </citation>
    <scope>NUCLEOTIDE SEQUENCE [LARGE SCALE GENOMIC DNA]</scope>
    <source>
        <strain evidence="3">CGMCC 1.16226</strain>
    </source>
</reference>
<dbReference type="InterPro" id="IPR045936">
    <property type="entry name" value="DUF6356"/>
</dbReference>
<dbReference type="Proteomes" id="UP001597349">
    <property type="component" value="Unassembled WGS sequence"/>
</dbReference>
<keyword evidence="1" id="KW-0472">Membrane</keyword>
<dbReference type="RefSeq" id="WP_379024212.1">
    <property type="nucleotide sequence ID" value="NZ_JBHUGY010000046.1"/>
</dbReference>
<gene>
    <name evidence="2" type="ORF">ACFSQT_27545</name>
</gene>
<evidence type="ECO:0000256" key="1">
    <source>
        <dbReference type="SAM" id="Phobius"/>
    </source>
</evidence>
<dbReference type="EMBL" id="JBHUGY010000046">
    <property type="protein sequence ID" value="MFD2056694.1"/>
    <property type="molecule type" value="Genomic_DNA"/>
</dbReference>
<name>A0ABW4WJY9_9HYPH</name>
<dbReference type="Pfam" id="PF19883">
    <property type="entry name" value="DUF6356"/>
    <property type="match status" value="1"/>
</dbReference>
<proteinExistence type="predicted"/>
<comment type="caution">
    <text evidence="2">The sequence shown here is derived from an EMBL/GenBank/DDBJ whole genome shotgun (WGS) entry which is preliminary data.</text>
</comment>
<accession>A0ABW4WJY9</accession>
<keyword evidence="1" id="KW-1133">Transmembrane helix</keyword>
<evidence type="ECO:0000313" key="2">
    <source>
        <dbReference type="EMBL" id="MFD2056694.1"/>
    </source>
</evidence>
<evidence type="ECO:0000313" key="3">
    <source>
        <dbReference type="Proteomes" id="UP001597349"/>
    </source>
</evidence>
<sequence length="84" mass="9339">MSARLAKIFTSHPAKVGETYFGHMAFAAWFSSRLLMAAAAALVHAFLPFLFETTASRIVRELYERTHNRGSHGTKEPAALMDRA</sequence>
<keyword evidence="1" id="KW-0812">Transmembrane</keyword>
<protein>
    <submittedName>
        <fullName evidence="2">DUF6356 family protein</fullName>
    </submittedName>
</protein>
<keyword evidence="3" id="KW-1185">Reference proteome</keyword>
<organism evidence="2 3">
    <name type="scientific">Mesorhizobium calcicola</name>
    <dbReference type="NCBI Taxonomy" id="1300310"/>
    <lineage>
        <taxon>Bacteria</taxon>
        <taxon>Pseudomonadati</taxon>
        <taxon>Pseudomonadota</taxon>
        <taxon>Alphaproteobacteria</taxon>
        <taxon>Hyphomicrobiales</taxon>
        <taxon>Phyllobacteriaceae</taxon>
        <taxon>Mesorhizobium</taxon>
    </lineage>
</organism>
<feature type="transmembrane region" description="Helical" evidence="1">
    <location>
        <begin position="26"/>
        <end position="51"/>
    </location>
</feature>